<evidence type="ECO:0000256" key="5">
    <source>
        <dbReference type="PROSITE-ProRule" id="PRU00335"/>
    </source>
</evidence>
<feature type="domain" description="HTH tetR-type" evidence="6">
    <location>
        <begin position="14"/>
        <end position="74"/>
    </location>
</feature>
<feature type="DNA-binding region" description="H-T-H motif" evidence="5">
    <location>
        <begin position="37"/>
        <end position="56"/>
    </location>
</feature>
<evidence type="ECO:0000313" key="7">
    <source>
        <dbReference type="EMBL" id="SDU82539.1"/>
    </source>
</evidence>
<dbReference type="InterPro" id="IPR050109">
    <property type="entry name" value="HTH-type_TetR-like_transc_reg"/>
</dbReference>
<dbReference type="PROSITE" id="PS50977">
    <property type="entry name" value="HTH_TETR_2"/>
    <property type="match status" value="1"/>
</dbReference>
<dbReference type="GO" id="GO:0003677">
    <property type="term" value="F:DNA binding"/>
    <property type="evidence" value="ECO:0007669"/>
    <property type="project" value="UniProtKB-KW"/>
</dbReference>
<keyword evidence="3 5" id="KW-0238">DNA-binding</keyword>
<dbReference type="Pfam" id="PF13977">
    <property type="entry name" value="TetR_C_6"/>
    <property type="match status" value="1"/>
</dbReference>
<protein>
    <submittedName>
        <fullName evidence="7">DNA-binding transcriptional regulator, AcrR family</fullName>
    </submittedName>
</protein>
<reference evidence="7 8" key="1">
    <citation type="submission" date="2016-10" db="EMBL/GenBank/DDBJ databases">
        <authorList>
            <person name="Varghese N."/>
            <person name="Submissions S."/>
        </authorList>
    </citation>
    <scope>NUCLEOTIDE SEQUENCE [LARGE SCALE GENOMIC DNA]</scope>
    <source>
        <strain evidence="7 8">BS2771</strain>
    </source>
</reference>
<dbReference type="SUPFAM" id="SSF46689">
    <property type="entry name" value="Homeodomain-like"/>
    <property type="match status" value="1"/>
</dbReference>
<dbReference type="PRINTS" id="PR00455">
    <property type="entry name" value="HTHTETR"/>
</dbReference>
<evidence type="ECO:0000259" key="6">
    <source>
        <dbReference type="PROSITE" id="PS50977"/>
    </source>
</evidence>
<dbReference type="InterPro" id="IPR039538">
    <property type="entry name" value="BetI_C"/>
</dbReference>
<organism evidence="7 8">
    <name type="scientific">Pseudomonas brenneri</name>
    <dbReference type="NCBI Taxonomy" id="129817"/>
    <lineage>
        <taxon>Bacteria</taxon>
        <taxon>Pseudomonadati</taxon>
        <taxon>Pseudomonadota</taxon>
        <taxon>Gammaproteobacteria</taxon>
        <taxon>Pseudomonadales</taxon>
        <taxon>Pseudomonadaceae</taxon>
        <taxon>Pseudomonas</taxon>
    </lineage>
</organism>
<keyword evidence="4" id="KW-0804">Transcription</keyword>
<evidence type="ECO:0000256" key="4">
    <source>
        <dbReference type="ARBA" id="ARBA00023163"/>
    </source>
</evidence>
<gene>
    <name evidence="7" type="ORF">SAMN04490181_0102</name>
</gene>
<keyword evidence="1" id="KW-0678">Repressor</keyword>
<accession>A0ABY0W6Y7</accession>
<dbReference type="Pfam" id="PF00440">
    <property type="entry name" value="TetR_N"/>
    <property type="match status" value="1"/>
</dbReference>
<keyword evidence="2" id="KW-0805">Transcription regulation</keyword>
<dbReference type="InterPro" id="IPR009057">
    <property type="entry name" value="Homeodomain-like_sf"/>
</dbReference>
<keyword evidence="8" id="KW-1185">Reference proteome</keyword>
<dbReference type="InterPro" id="IPR001647">
    <property type="entry name" value="HTH_TetR"/>
</dbReference>
<dbReference type="PANTHER" id="PTHR30055:SF226">
    <property type="entry name" value="HTH-TYPE TRANSCRIPTIONAL REGULATOR PKSA"/>
    <property type="match status" value="1"/>
</dbReference>
<proteinExistence type="predicted"/>
<dbReference type="InterPro" id="IPR036271">
    <property type="entry name" value="Tet_transcr_reg_TetR-rel_C_sf"/>
</dbReference>
<name>A0ABY0W6Y7_9PSED</name>
<dbReference type="EMBL" id="LT629800">
    <property type="protein sequence ID" value="SDU82539.1"/>
    <property type="molecule type" value="Genomic_DNA"/>
</dbReference>
<evidence type="ECO:0000256" key="2">
    <source>
        <dbReference type="ARBA" id="ARBA00023015"/>
    </source>
</evidence>
<dbReference type="SUPFAM" id="SSF48498">
    <property type="entry name" value="Tetracyclin repressor-like, C-terminal domain"/>
    <property type="match status" value="1"/>
</dbReference>
<dbReference type="Proteomes" id="UP000199620">
    <property type="component" value="Chromosome I"/>
</dbReference>
<dbReference type="Gene3D" id="1.10.357.10">
    <property type="entry name" value="Tetracycline Repressor, domain 2"/>
    <property type="match status" value="1"/>
</dbReference>
<sequence>MRPSVRTIDPQQRESKRMALLDAASQCFAEAGFVATRTADICALAGMSAGNLFHYFASKHEVLLALVAREGEEIQQAMAPLAKAADPMAQLLAFLDQVCQLACDRHYAGLALEISALGHRDEAVARLVKANDRALRDGLQALVLAADKAGQLQTSLSAPEAANWLAALIDGMFARVAADPNFHPAQQTTVLQGLVVHLLQGR</sequence>
<evidence type="ECO:0000256" key="1">
    <source>
        <dbReference type="ARBA" id="ARBA00022491"/>
    </source>
</evidence>
<dbReference type="PANTHER" id="PTHR30055">
    <property type="entry name" value="HTH-TYPE TRANSCRIPTIONAL REGULATOR RUTR"/>
    <property type="match status" value="1"/>
</dbReference>
<evidence type="ECO:0000256" key="3">
    <source>
        <dbReference type="ARBA" id="ARBA00023125"/>
    </source>
</evidence>
<evidence type="ECO:0000313" key="8">
    <source>
        <dbReference type="Proteomes" id="UP000199620"/>
    </source>
</evidence>